<evidence type="ECO:0000313" key="14">
    <source>
        <dbReference type="EMBL" id="MFC6182112.1"/>
    </source>
</evidence>
<dbReference type="PANTHER" id="PTHR31462:SF5">
    <property type="entry name" value="ENDOSOMAL_LYSOSOMAL PROTON CHANNEL TMEM175"/>
    <property type="match status" value="1"/>
</dbReference>
<dbReference type="Pfam" id="PF06736">
    <property type="entry name" value="TMEM175"/>
    <property type="match status" value="1"/>
</dbReference>
<evidence type="ECO:0000256" key="9">
    <source>
        <dbReference type="ARBA" id="ARBA00023065"/>
    </source>
</evidence>
<keyword evidence="3" id="KW-0813">Transport</keyword>
<evidence type="ECO:0000256" key="2">
    <source>
        <dbReference type="ARBA" id="ARBA00006920"/>
    </source>
</evidence>
<feature type="transmembrane region" description="Helical" evidence="13">
    <location>
        <begin position="76"/>
        <end position="99"/>
    </location>
</feature>
<feature type="transmembrane region" description="Helical" evidence="13">
    <location>
        <begin position="111"/>
        <end position="128"/>
    </location>
</feature>
<dbReference type="RefSeq" id="WP_379832527.1">
    <property type="nucleotide sequence ID" value="NZ_JBHSSC010000043.1"/>
</dbReference>
<evidence type="ECO:0000256" key="6">
    <source>
        <dbReference type="ARBA" id="ARBA00022826"/>
    </source>
</evidence>
<dbReference type="EMBL" id="JBHSSC010000043">
    <property type="protein sequence ID" value="MFC6182112.1"/>
    <property type="molecule type" value="Genomic_DNA"/>
</dbReference>
<evidence type="ECO:0000256" key="8">
    <source>
        <dbReference type="ARBA" id="ARBA00022989"/>
    </source>
</evidence>
<keyword evidence="10 13" id="KW-0472">Membrane</keyword>
<evidence type="ECO:0000256" key="10">
    <source>
        <dbReference type="ARBA" id="ARBA00023136"/>
    </source>
</evidence>
<keyword evidence="7" id="KW-0630">Potassium</keyword>
<keyword evidence="6" id="KW-0631">Potassium channel</keyword>
<evidence type="ECO:0000313" key="15">
    <source>
        <dbReference type="Proteomes" id="UP001596282"/>
    </source>
</evidence>
<keyword evidence="11" id="KW-0407">Ion channel</keyword>
<dbReference type="InterPro" id="IPR010617">
    <property type="entry name" value="TMEM175-like"/>
</dbReference>
<keyword evidence="9" id="KW-0406">Ion transport</keyword>
<evidence type="ECO:0000256" key="5">
    <source>
        <dbReference type="ARBA" id="ARBA00022692"/>
    </source>
</evidence>
<comment type="catalytic activity">
    <reaction evidence="12">
        <text>K(+)(in) = K(+)(out)</text>
        <dbReference type="Rhea" id="RHEA:29463"/>
        <dbReference type="ChEBI" id="CHEBI:29103"/>
    </reaction>
</comment>
<keyword evidence="8 13" id="KW-1133">Transmembrane helix</keyword>
<name>A0ABW1S328_9LACO</name>
<evidence type="ECO:0000256" key="1">
    <source>
        <dbReference type="ARBA" id="ARBA00004141"/>
    </source>
</evidence>
<comment type="similarity">
    <text evidence="2">Belongs to the TMEM175 family.</text>
</comment>
<keyword evidence="15" id="KW-1185">Reference proteome</keyword>
<keyword evidence="4" id="KW-0633">Potassium transport</keyword>
<evidence type="ECO:0000256" key="3">
    <source>
        <dbReference type="ARBA" id="ARBA00022448"/>
    </source>
</evidence>
<keyword evidence="5 13" id="KW-0812">Transmembrane</keyword>
<feature type="transmembrane region" description="Helical" evidence="13">
    <location>
        <begin position="12"/>
        <end position="32"/>
    </location>
</feature>
<feature type="transmembrane region" description="Helical" evidence="13">
    <location>
        <begin position="44"/>
        <end position="64"/>
    </location>
</feature>
<evidence type="ECO:0000256" key="7">
    <source>
        <dbReference type="ARBA" id="ARBA00022958"/>
    </source>
</evidence>
<evidence type="ECO:0000256" key="4">
    <source>
        <dbReference type="ARBA" id="ARBA00022538"/>
    </source>
</evidence>
<protein>
    <submittedName>
        <fullName evidence="14">TMEM175 family protein</fullName>
    </submittedName>
</protein>
<comment type="caution">
    <text evidence="14">The sequence shown here is derived from an EMBL/GenBank/DDBJ whole genome shotgun (WGS) entry which is preliminary data.</text>
</comment>
<feature type="transmembrane region" description="Helical" evidence="13">
    <location>
        <begin position="155"/>
        <end position="174"/>
    </location>
</feature>
<proteinExistence type="inferred from homology"/>
<dbReference type="PANTHER" id="PTHR31462">
    <property type="entry name" value="ENDOSOMAL/LYSOSOMAL POTASSIUM CHANNEL TMEM175"/>
    <property type="match status" value="1"/>
</dbReference>
<evidence type="ECO:0000256" key="13">
    <source>
        <dbReference type="SAM" id="Phobius"/>
    </source>
</evidence>
<gene>
    <name evidence="14" type="ORF">ACFP5Y_12825</name>
</gene>
<accession>A0ABW1S328</accession>
<reference evidence="15" key="1">
    <citation type="journal article" date="2019" name="Int. J. Syst. Evol. Microbiol.">
        <title>The Global Catalogue of Microorganisms (GCM) 10K type strain sequencing project: providing services to taxonomists for standard genome sequencing and annotation.</title>
        <authorList>
            <consortium name="The Broad Institute Genomics Platform"/>
            <consortium name="The Broad Institute Genome Sequencing Center for Infectious Disease"/>
            <person name="Wu L."/>
            <person name="Ma J."/>
        </authorList>
    </citation>
    <scope>NUCLEOTIDE SEQUENCE [LARGE SCALE GENOMIC DNA]</scope>
    <source>
        <strain evidence="15">CCM 8933</strain>
    </source>
</reference>
<organism evidence="14 15">
    <name type="scientific">Lactiplantibacillus daowaiensis</name>
    <dbReference type="NCBI Taxonomy" id="2559918"/>
    <lineage>
        <taxon>Bacteria</taxon>
        <taxon>Bacillati</taxon>
        <taxon>Bacillota</taxon>
        <taxon>Bacilli</taxon>
        <taxon>Lactobacillales</taxon>
        <taxon>Lactobacillaceae</taxon>
        <taxon>Lactiplantibacillus</taxon>
    </lineage>
</organism>
<dbReference type="Proteomes" id="UP001596282">
    <property type="component" value="Unassembled WGS sequence"/>
</dbReference>
<sequence length="194" mass="22578">MFRNSRDRFMAFSDGVFAVILTVLVLEIRLPTGSQLLSSSWLHFAYAILIYVAGFSLISTYWYFHQKLFSQVHRLTGKLIVLNFYCLFFISLMPILTQVIAMDPLSKSRSFIYGLVYLIFNIYLWWLFRVVEQLLRHLKPWTPVERARANHQIAIVRNTAIVGLIACLCAWIWAPLTPLILAFSPLVRDVTKIF</sequence>
<evidence type="ECO:0000256" key="12">
    <source>
        <dbReference type="ARBA" id="ARBA00034430"/>
    </source>
</evidence>
<comment type="subcellular location">
    <subcellularLocation>
        <location evidence="1">Membrane</location>
        <topology evidence="1">Multi-pass membrane protein</topology>
    </subcellularLocation>
</comment>
<evidence type="ECO:0000256" key="11">
    <source>
        <dbReference type="ARBA" id="ARBA00023303"/>
    </source>
</evidence>